<feature type="region of interest" description="Disordered" evidence="1">
    <location>
        <begin position="87"/>
        <end position="115"/>
    </location>
</feature>
<evidence type="ECO:0000256" key="1">
    <source>
        <dbReference type="SAM" id="MobiDB-lite"/>
    </source>
</evidence>
<keyword evidence="3" id="KW-1185">Reference proteome</keyword>
<sequence length="115" mass="13202">MRLGSVMLAPSEYENDTWPYYRFTTCSIQGSNANGLGNPTQNCKRFCFCQQHVVKEAGQADRPLDGRQVQVRPKALVDRNCVQNLRRRKGISLKEKKPPPKNRNPEFQARNGTYM</sequence>
<dbReference type="Proteomes" id="UP000178129">
    <property type="component" value="Unassembled WGS sequence"/>
</dbReference>
<evidence type="ECO:0000313" key="3">
    <source>
        <dbReference type="Proteomes" id="UP000178129"/>
    </source>
</evidence>
<dbReference type="AlphaFoldDB" id="A0A1E1L9B8"/>
<comment type="caution">
    <text evidence="2">The sequence shown here is derived from an EMBL/GenBank/DDBJ whole genome shotgun (WGS) entry which is preliminary data.</text>
</comment>
<organism evidence="2 3">
    <name type="scientific">Rhynchosporium graminicola</name>
    <dbReference type="NCBI Taxonomy" id="2792576"/>
    <lineage>
        <taxon>Eukaryota</taxon>
        <taxon>Fungi</taxon>
        <taxon>Dikarya</taxon>
        <taxon>Ascomycota</taxon>
        <taxon>Pezizomycotina</taxon>
        <taxon>Leotiomycetes</taxon>
        <taxon>Helotiales</taxon>
        <taxon>Ploettnerulaceae</taxon>
        <taxon>Rhynchosporium</taxon>
    </lineage>
</organism>
<gene>
    <name evidence="2" type="ORF">RCO7_14905</name>
</gene>
<accession>A0A1E1L9B8</accession>
<reference evidence="3" key="1">
    <citation type="submission" date="2016-03" db="EMBL/GenBank/DDBJ databases">
        <authorList>
            <person name="Ploux O."/>
        </authorList>
    </citation>
    <scope>NUCLEOTIDE SEQUENCE [LARGE SCALE GENOMIC DNA]</scope>
    <source>
        <strain evidence="3">UK7</strain>
    </source>
</reference>
<dbReference type="InParanoid" id="A0A1E1L9B8"/>
<proteinExistence type="predicted"/>
<evidence type="ECO:0000313" key="2">
    <source>
        <dbReference type="EMBL" id="CZT07173.1"/>
    </source>
</evidence>
<name>A0A1E1L9B8_9HELO</name>
<protein>
    <submittedName>
        <fullName evidence="2">Uncharacterized protein</fullName>
    </submittedName>
</protein>
<dbReference type="EMBL" id="FJUW01000041">
    <property type="protein sequence ID" value="CZT07173.1"/>
    <property type="molecule type" value="Genomic_DNA"/>
</dbReference>